<dbReference type="FunFam" id="3.30.70.141:FF:000010">
    <property type="entry name" value="Nucleoside diphosphate kinase 7"/>
    <property type="match status" value="1"/>
</dbReference>
<dbReference type="SMART" id="SM00562">
    <property type="entry name" value="NDK"/>
    <property type="match status" value="2"/>
</dbReference>
<dbReference type="GO" id="GO:0006228">
    <property type="term" value="P:UTP biosynthetic process"/>
    <property type="evidence" value="ECO:0007669"/>
    <property type="project" value="InterPro"/>
</dbReference>
<comment type="similarity">
    <text evidence="8 9">Belongs to the NDK family.</text>
</comment>
<evidence type="ECO:0000256" key="6">
    <source>
        <dbReference type="PIRSR" id="PIRSR036503-50"/>
    </source>
</evidence>
<dbReference type="CDD" id="cd04412">
    <property type="entry name" value="NDPk7B"/>
    <property type="match status" value="1"/>
</dbReference>
<dbReference type="InterPro" id="IPR011410">
    <property type="entry name" value="NDPK7"/>
</dbReference>
<evidence type="ECO:0000256" key="8">
    <source>
        <dbReference type="PROSITE-ProRule" id="PRU00706"/>
    </source>
</evidence>
<evidence type="ECO:0000256" key="4">
    <source>
        <dbReference type="ARBA" id="ARBA00023212"/>
    </source>
</evidence>
<dbReference type="Pfam" id="PF00334">
    <property type="entry name" value="NDK"/>
    <property type="match status" value="2"/>
</dbReference>
<dbReference type="GO" id="GO:0006241">
    <property type="term" value="P:CTP biosynthetic process"/>
    <property type="evidence" value="ECO:0007669"/>
    <property type="project" value="InterPro"/>
</dbReference>
<accession>A0A6F9DMM0</accession>
<comment type="caution">
    <text evidence="8">Lacks conserved residue(s) required for the propagation of feature annotation.</text>
</comment>
<keyword evidence="3" id="KW-0378">Hydrolase</keyword>
<feature type="active site" description="Pros-phosphohistidine intermediate" evidence="6 8">
    <location>
        <position position="219"/>
    </location>
</feature>
<dbReference type="PANTHER" id="PTHR43109:SF2">
    <property type="entry name" value="NUCLEOSIDE DIPHOSPHATE KINASE 7"/>
    <property type="match status" value="1"/>
</dbReference>
<dbReference type="GO" id="GO:0005813">
    <property type="term" value="C:centrosome"/>
    <property type="evidence" value="ECO:0007669"/>
    <property type="project" value="TreeGrafter"/>
</dbReference>
<gene>
    <name evidence="11" type="primary">Nme7</name>
</gene>
<dbReference type="GO" id="GO:0006183">
    <property type="term" value="P:GTP biosynthetic process"/>
    <property type="evidence" value="ECO:0007669"/>
    <property type="project" value="InterPro"/>
</dbReference>
<dbReference type="EMBL" id="LR788517">
    <property type="protein sequence ID" value="CAB3264379.1"/>
    <property type="molecule type" value="mRNA"/>
</dbReference>
<feature type="binding site" evidence="8">
    <location>
        <position position="158"/>
    </location>
    <ligand>
        <name>ATP</name>
        <dbReference type="ChEBI" id="CHEBI:30616"/>
    </ligand>
</feature>
<keyword evidence="7" id="KW-0547">Nucleotide-binding</keyword>
<dbReference type="GO" id="GO:0005524">
    <property type="term" value="F:ATP binding"/>
    <property type="evidence" value="ECO:0007669"/>
    <property type="project" value="UniProtKB-KW"/>
</dbReference>
<feature type="active site" description="Pros-phosphohistidine intermediate" evidence="8">
    <location>
        <position position="370"/>
    </location>
</feature>
<keyword evidence="2" id="KW-0963">Cytoplasm</keyword>
<dbReference type="SUPFAM" id="SSF54919">
    <property type="entry name" value="Nucleoside diphosphate kinase, NDK"/>
    <property type="match status" value="2"/>
</dbReference>
<evidence type="ECO:0000256" key="5">
    <source>
        <dbReference type="ARBA" id="ARBA00023273"/>
    </source>
</evidence>
<dbReference type="GO" id="GO:0005879">
    <property type="term" value="C:axonemal microtubule"/>
    <property type="evidence" value="ECO:0007669"/>
    <property type="project" value="TreeGrafter"/>
</dbReference>
<dbReference type="AlphaFoldDB" id="A0A6F9DMM0"/>
<dbReference type="Pfam" id="PF25364">
    <property type="entry name" value="PH_NDK7_N"/>
    <property type="match status" value="1"/>
</dbReference>
<dbReference type="InterPro" id="IPR034907">
    <property type="entry name" value="NDK-like_dom"/>
</dbReference>
<dbReference type="PANTHER" id="PTHR43109">
    <property type="entry name" value="NUCLEOSIDE DIPHOSPHATE KINASE 7"/>
    <property type="match status" value="1"/>
</dbReference>
<evidence type="ECO:0000256" key="2">
    <source>
        <dbReference type="ARBA" id="ARBA00022490"/>
    </source>
</evidence>
<feature type="binding site" evidence="8">
    <location>
        <position position="216"/>
    </location>
    <ligand>
        <name>ATP</name>
        <dbReference type="ChEBI" id="CHEBI:30616"/>
    </ligand>
</feature>
<dbReference type="SMART" id="SM00676">
    <property type="entry name" value="DM10"/>
    <property type="match status" value="1"/>
</dbReference>
<dbReference type="GO" id="GO:0004550">
    <property type="term" value="F:nucleoside diphosphate kinase activity"/>
    <property type="evidence" value="ECO:0007669"/>
    <property type="project" value="InterPro"/>
</dbReference>
<dbReference type="InterPro" id="IPR001564">
    <property type="entry name" value="Nucleoside_diP_kinase"/>
</dbReference>
<dbReference type="FunFam" id="3.30.70.141:FF:000004">
    <property type="entry name" value="Nucleoside diphosphate kinase 7"/>
    <property type="match status" value="1"/>
</dbReference>
<name>A0A6F9DMM0_9ASCI</name>
<keyword evidence="4" id="KW-0206">Cytoskeleton</keyword>
<dbReference type="PROSITE" id="PS51374">
    <property type="entry name" value="NDPK_LIKE"/>
    <property type="match status" value="2"/>
</dbReference>
<dbReference type="PROSITE" id="PS51336">
    <property type="entry name" value="DM10"/>
    <property type="match status" value="1"/>
</dbReference>
<dbReference type="InterPro" id="IPR057579">
    <property type="entry name" value="DM10_NDK7"/>
</dbReference>
<evidence type="ECO:0000259" key="10">
    <source>
        <dbReference type="PROSITE" id="PS51336"/>
    </source>
</evidence>
<evidence type="ECO:0000256" key="3">
    <source>
        <dbReference type="ARBA" id="ARBA00022801"/>
    </source>
</evidence>
<reference evidence="11" key="1">
    <citation type="submission" date="2020-04" db="EMBL/GenBank/DDBJ databases">
        <authorList>
            <person name="Neveu A P."/>
        </authorList>
    </citation>
    <scope>NUCLEOTIDE SEQUENCE</scope>
    <source>
        <tissue evidence="11">Whole embryo</tissue>
    </source>
</reference>
<evidence type="ECO:0000313" key="11">
    <source>
        <dbReference type="EMBL" id="CAB3264379.1"/>
    </source>
</evidence>
<feature type="binding site" evidence="8">
    <location>
        <position position="206"/>
    </location>
    <ligand>
        <name>ATP</name>
        <dbReference type="ChEBI" id="CHEBI:30616"/>
    </ligand>
</feature>
<dbReference type="InterPro" id="IPR006602">
    <property type="entry name" value="DM10_dom"/>
</dbReference>
<dbReference type="InterPro" id="IPR037993">
    <property type="entry name" value="NDPk7B"/>
</dbReference>
<protein>
    <submittedName>
        <fullName evidence="11">NDK/DM44</fullName>
    </submittedName>
</protein>
<evidence type="ECO:0000256" key="1">
    <source>
        <dbReference type="ARBA" id="ARBA00004430"/>
    </source>
</evidence>
<proteinExistence type="evidence at transcript level"/>
<keyword evidence="5" id="KW-0966">Cell projection</keyword>
<comment type="subcellular location">
    <subcellularLocation>
        <location evidence="1">Cytoplasm</location>
        <location evidence="1">Cytoskeleton</location>
        <location evidence="1">Cilium axoneme</location>
    </subcellularLocation>
</comment>
<feature type="binding site" evidence="8">
    <location>
        <position position="192"/>
    </location>
    <ligand>
        <name>ATP</name>
        <dbReference type="ChEBI" id="CHEBI:30616"/>
    </ligand>
</feature>
<dbReference type="PRINTS" id="PR01243">
    <property type="entry name" value="NUCDPKINASE"/>
</dbReference>
<evidence type="ECO:0000256" key="9">
    <source>
        <dbReference type="RuleBase" id="RU004011"/>
    </source>
</evidence>
<feature type="domain" description="DM10" evidence="10">
    <location>
        <begin position="16"/>
        <end position="104"/>
    </location>
</feature>
<feature type="binding site" evidence="8">
    <location>
        <position position="186"/>
    </location>
    <ligand>
        <name>ATP</name>
        <dbReference type="ChEBI" id="CHEBI:30616"/>
    </ligand>
</feature>
<dbReference type="GO" id="GO:0016787">
    <property type="term" value="F:hydrolase activity"/>
    <property type="evidence" value="ECO:0007669"/>
    <property type="project" value="UniProtKB-KW"/>
</dbReference>
<sequence length="391" mass="44116">MFPGYTDAYIEPSSAQDERYSFIAEWYDPQAALIRRYQFLFYPKDSSIEMYDIKNRRKFLSRTKFDTVGIDNLYIGSQISIYSRQLTFVDFGDKFTESKLGSKKEKTLALIKPDAVSKLGTIVIALRENDIQVCKAKMVQFSRKDAALFYEEHQSKPFFNSLIDFMTSGPVVAMEIMGTNVTKKWRELLGPTSTAEARSTAPNSIRAMFGSDDTRNAAHGSDSADSAARELEFFFPSRARCELANTAKFENCTCCVIKPHAVKAGLVGDILTVIQDSGFTVTDLCMQNVEKANAEEFYEIYKGVVAEYQNMVNELCNGPSLALEITSKDDDTAVKFRELCGPADPEIARHLRPKTLRAMFGKDKIQNAVHCTDLPEDGILEVEYFFRILKN</sequence>
<feature type="binding site" evidence="8">
    <location>
        <position position="112"/>
    </location>
    <ligand>
        <name>ATP</name>
        <dbReference type="ChEBI" id="CHEBI:30616"/>
    </ligand>
</feature>
<keyword evidence="7" id="KW-0067">ATP-binding</keyword>
<evidence type="ECO:0000256" key="7">
    <source>
        <dbReference type="PIRSR" id="PIRSR036503-51"/>
    </source>
</evidence>
<dbReference type="Gene3D" id="3.30.70.141">
    <property type="entry name" value="Nucleoside diphosphate kinase-like domain"/>
    <property type="match status" value="2"/>
</dbReference>
<organism evidence="11">
    <name type="scientific">Phallusia mammillata</name>
    <dbReference type="NCBI Taxonomy" id="59560"/>
    <lineage>
        <taxon>Eukaryota</taxon>
        <taxon>Metazoa</taxon>
        <taxon>Chordata</taxon>
        <taxon>Tunicata</taxon>
        <taxon>Ascidiacea</taxon>
        <taxon>Phlebobranchia</taxon>
        <taxon>Ascidiidae</taxon>
        <taxon>Phallusia</taxon>
    </lineage>
</organism>
<dbReference type="InterPro" id="IPR036850">
    <property type="entry name" value="NDK-like_dom_sf"/>
</dbReference>
<dbReference type="PIRSF" id="PIRSF036503">
    <property type="entry name" value="NDK7"/>
    <property type="match status" value="1"/>
</dbReference>